<dbReference type="EMBL" id="JQBX01000001">
    <property type="protein sequence ID" value="KRN95290.1"/>
    <property type="molecule type" value="Genomic_DNA"/>
</dbReference>
<evidence type="ECO:0008006" key="5">
    <source>
        <dbReference type="Google" id="ProtNLM"/>
    </source>
</evidence>
<gene>
    <name evidence="3" type="ORF">IV81_GL000174</name>
</gene>
<evidence type="ECO:0000256" key="2">
    <source>
        <dbReference type="SAM" id="MobiDB-lite"/>
    </source>
</evidence>
<dbReference type="STRING" id="331679.IV81_GL000174"/>
<feature type="region of interest" description="Disordered" evidence="2">
    <location>
        <begin position="173"/>
        <end position="199"/>
    </location>
</feature>
<dbReference type="Proteomes" id="UP000051859">
    <property type="component" value="Unassembled WGS sequence"/>
</dbReference>
<feature type="compositionally biased region" description="Basic and acidic residues" evidence="2">
    <location>
        <begin position="175"/>
        <end position="184"/>
    </location>
</feature>
<protein>
    <recommendedName>
        <fullName evidence="5">Exonuclease SbcC</fullName>
    </recommendedName>
</protein>
<proteinExistence type="predicted"/>
<sequence>MADERMNHEESSRDILISQLKNKDQYINELAEAIDQHNDLRIYQLLGPLRYRDEINDAFNLEFGEYPFELVKDQRQDLAHFLSDNLIDYLIKQFPFFYYREVEKGRFTVFFGNWWDRREVGTLDALNVEYQLDEEKLEKLEKALNVDEPDKTLNSEQITSLSAENVELQKAVSSQKDREEKQKNLMEQQNSLADKGGLFESNKIKEERQQIKEELEKLAQEDEQAAKAPEKIRENQKQILALSKEDTTLGLEMDALKKSFTSFKEFRETTDNLYRNYISSLLDEGQVRSNG</sequence>
<evidence type="ECO:0000313" key="4">
    <source>
        <dbReference type="Proteomes" id="UP000051859"/>
    </source>
</evidence>
<name>A0A0R2L7Z5_9LACO</name>
<keyword evidence="1" id="KW-0175">Coiled coil</keyword>
<evidence type="ECO:0000313" key="3">
    <source>
        <dbReference type="EMBL" id="KRN95290.1"/>
    </source>
</evidence>
<organism evidence="3 4">
    <name type="scientific">Pediococcus stilesii</name>
    <dbReference type="NCBI Taxonomy" id="331679"/>
    <lineage>
        <taxon>Bacteria</taxon>
        <taxon>Bacillati</taxon>
        <taxon>Bacillota</taxon>
        <taxon>Bacilli</taxon>
        <taxon>Lactobacillales</taxon>
        <taxon>Lactobacillaceae</taxon>
        <taxon>Pediococcus</taxon>
    </lineage>
</organism>
<comment type="caution">
    <text evidence="3">The sequence shown here is derived from an EMBL/GenBank/DDBJ whole genome shotgun (WGS) entry which is preliminary data.</text>
</comment>
<dbReference type="PATRIC" id="fig|331679.3.peg.176"/>
<feature type="coiled-coil region" evidence="1">
    <location>
        <begin position="201"/>
        <end position="228"/>
    </location>
</feature>
<reference evidence="3 4" key="1">
    <citation type="journal article" date="2015" name="Genome Announc.">
        <title>Expanding the biotechnology potential of lactobacilli through comparative genomics of 213 strains and associated genera.</title>
        <authorList>
            <person name="Sun Z."/>
            <person name="Harris H.M."/>
            <person name="McCann A."/>
            <person name="Guo C."/>
            <person name="Argimon S."/>
            <person name="Zhang W."/>
            <person name="Yang X."/>
            <person name="Jeffery I.B."/>
            <person name="Cooney J.C."/>
            <person name="Kagawa T.F."/>
            <person name="Liu W."/>
            <person name="Song Y."/>
            <person name="Salvetti E."/>
            <person name="Wrobel A."/>
            <person name="Rasinkangas P."/>
            <person name="Parkhill J."/>
            <person name="Rea M.C."/>
            <person name="O'Sullivan O."/>
            <person name="Ritari J."/>
            <person name="Douillard F.P."/>
            <person name="Paul Ross R."/>
            <person name="Yang R."/>
            <person name="Briner A.E."/>
            <person name="Felis G.E."/>
            <person name="de Vos W.M."/>
            <person name="Barrangou R."/>
            <person name="Klaenhammer T.R."/>
            <person name="Caufield P.W."/>
            <person name="Cui Y."/>
            <person name="Zhang H."/>
            <person name="O'Toole P.W."/>
        </authorList>
    </citation>
    <scope>NUCLEOTIDE SEQUENCE [LARGE SCALE GENOMIC DNA]</scope>
    <source>
        <strain evidence="3 4">DSM 18001</strain>
    </source>
</reference>
<keyword evidence="4" id="KW-1185">Reference proteome</keyword>
<dbReference type="AlphaFoldDB" id="A0A0R2L7Z5"/>
<dbReference type="RefSeq" id="WP_057801332.1">
    <property type="nucleotide sequence ID" value="NZ_JQBX01000001.1"/>
</dbReference>
<accession>A0A0R2L7Z5</accession>
<evidence type="ECO:0000256" key="1">
    <source>
        <dbReference type="SAM" id="Coils"/>
    </source>
</evidence>